<keyword evidence="3 7" id="KW-0812">Transmembrane</keyword>
<evidence type="ECO:0000313" key="8">
    <source>
        <dbReference type="EMBL" id="KAI5069824.1"/>
    </source>
</evidence>
<feature type="transmembrane region" description="Helical" evidence="7">
    <location>
        <begin position="112"/>
        <end position="131"/>
    </location>
</feature>
<gene>
    <name evidence="8" type="ORF">GOP47_0016125</name>
</gene>
<keyword evidence="4" id="KW-1001">Plastid inner membrane</keyword>
<keyword evidence="6 7" id="KW-0472">Membrane</keyword>
<dbReference type="Proteomes" id="UP000886520">
    <property type="component" value="Chromosome 15"/>
</dbReference>
<comment type="subcellular location">
    <subcellularLocation>
        <location evidence="1">Plastid</location>
        <location evidence="1">Chloroplast inner membrane</location>
        <topology evidence="1">Multi-pass membrane protein</topology>
    </subcellularLocation>
    <subcellularLocation>
        <location evidence="7">Plastid</location>
        <location evidence="7">Chloroplast membrane</location>
        <topology evidence="7">Multi-pass membrane protein</topology>
    </subcellularLocation>
</comment>
<keyword evidence="7" id="KW-0150">Chloroplast</keyword>
<dbReference type="InterPro" id="IPR005691">
    <property type="entry name" value="Tic20"/>
</dbReference>
<organism evidence="8 9">
    <name type="scientific">Adiantum capillus-veneris</name>
    <name type="common">Maidenhair fern</name>
    <dbReference type="NCBI Taxonomy" id="13818"/>
    <lineage>
        <taxon>Eukaryota</taxon>
        <taxon>Viridiplantae</taxon>
        <taxon>Streptophyta</taxon>
        <taxon>Embryophyta</taxon>
        <taxon>Tracheophyta</taxon>
        <taxon>Polypodiopsida</taxon>
        <taxon>Polypodiidae</taxon>
        <taxon>Polypodiales</taxon>
        <taxon>Pteridineae</taxon>
        <taxon>Pteridaceae</taxon>
        <taxon>Vittarioideae</taxon>
        <taxon>Adiantum</taxon>
    </lineage>
</organism>
<feature type="transmembrane region" description="Helical" evidence="7">
    <location>
        <begin position="177"/>
        <end position="200"/>
    </location>
</feature>
<evidence type="ECO:0000256" key="1">
    <source>
        <dbReference type="ARBA" id="ARBA00004478"/>
    </source>
</evidence>
<dbReference type="AlphaFoldDB" id="A0A9D4ULJ9"/>
<dbReference type="PANTHER" id="PTHR33510:SF5">
    <property type="entry name" value="PROTEIN TIC 20-II, CHLOROPLASTIC"/>
    <property type="match status" value="1"/>
</dbReference>
<keyword evidence="5 7" id="KW-1133">Transmembrane helix</keyword>
<proteinExistence type="inferred from homology"/>
<evidence type="ECO:0000256" key="2">
    <source>
        <dbReference type="ARBA" id="ARBA00009596"/>
    </source>
</evidence>
<dbReference type="PANTHER" id="PTHR33510">
    <property type="entry name" value="PROTEIN TIC 20-II, CHLOROPLASTIC"/>
    <property type="match status" value="1"/>
</dbReference>
<accession>A0A9D4ULJ9</accession>
<comment type="function">
    <text evidence="7">Involved in protein precursor import into chloroplasts.</text>
</comment>
<dbReference type="OrthoDB" id="414558at2759"/>
<dbReference type="GO" id="GO:0009706">
    <property type="term" value="C:chloroplast inner membrane"/>
    <property type="evidence" value="ECO:0007669"/>
    <property type="project" value="UniProtKB-SubCell"/>
</dbReference>
<name>A0A9D4ULJ9_ADICA</name>
<comment type="caution">
    <text evidence="7">Lacks conserved residue(s) required for the propagation of feature annotation.</text>
</comment>
<reference evidence="8" key="1">
    <citation type="submission" date="2021-01" db="EMBL/GenBank/DDBJ databases">
        <title>Adiantum capillus-veneris genome.</title>
        <authorList>
            <person name="Fang Y."/>
            <person name="Liao Q."/>
        </authorList>
    </citation>
    <scope>NUCLEOTIDE SEQUENCE</scope>
    <source>
        <strain evidence="8">H3</strain>
        <tissue evidence="8">Leaf</tissue>
    </source>
</reference>
<comment type="caution">
    <text evidence="8">The sequence shown here is derived from an EMBL/GenBank/DDBJ whole genome shotgun (WGS) entry which is preliminary data.</text>
</comment>
<sequence length="218" mass="24106">MAYIVRCEGMARASSASSSIAPLLPSLQSFFSQQSRRKLSSASHRGSKSRPLRLTVYAEGRRGDGITTAERIVAASAYLLPFLDGVQYGRYFLTQFPQAQAAFRPLYPLLRVYSSTPFASVAVFFGLYFLVVRNPSFNRYVRYNTMQAVMLDILLILPSLIEGIYHPQSGVGLEILVVFYNTVFFYLVACFLIGSGSCLLGKTPRLPLVADAADAQVM</sequence>
<evidence type="ECO:0000256" key="7">
    <source>
        <dbReference type="RuleBase" id="RU367003"/>
    </source>
</evidence>
<dbReference type="EMBL" id="JABFUD020000015">
    <property type="protein sequence ID" value="KAI5069824.1"/>
    <property type="molecule type" value="Genomic_DNA"/>
</dbReference>
<evidence type="ECO:0000256" key="3">
    <source>
        <dbReference type="ARBA" id="ARBA00022692"/>
    </source>
</evidence>
<keyword evidence="7" id="KW-0934">Plastid</keyword>
<keyword evidence="9" id="KW-1185">Reference proteome</keyword>
<protein>
    <recommendedName>
        <fullName evidence="7">Protein TIC 20</fullName>
    </recommendedName>
</protein>
<evidence type="ECO:0000313" key="9">
    <source>
        <dbReference type="Proteomes" id="UP000886520"/>
    </source>
</evidence>
<evidence type="ECO:0000256" key="6">
    <source>
        <dbReference type="ARBA" id="ARBA00023136"/>
    </source>
</evidence>
<comment type="similarity">
    <text evidence="2 7">Belongs to the Tic20 family.</text>
</comment>
<feature type="transmembrane region" description="Helical" evidence="7">
    <location>
        <begin position="143"/>
        <end position="165"/>
    </location>
</feature>
<evidence type="ECO:0000256" key="5">
    <source>
        <dbReference type="ARBA" id="ARBA00022989"/>
    </source>
</evidence>
<evidence type="ECO:0000256" key="4">
    <source>
        <dbReference type="ARBA" id="ARBA00022780"/>
    </source>
</evidence>
<dbReference type="Pfam" id="PF16166">
    <property type="entry name" value="TIC20"/>
    <property type="match status" value="1"/>
</dbReference>